<evidence type="ECO:0000256" key="1">
    <source>
        <dbReference type="SAM" id="SignalP"/>
    </source>
</evidence>
<reference evidence="2 3" key="1">
    <citation type="submission" date="2021-08" db="EMBL/GenBank/DDBJ databases">
        <authorList>
            <person name="Tuo L."/>
        </authorList>
    </citation>
    <scope>NUCLEOTIDE SEQUENCE [LARGE SCALE GENOMIC DNA]</scope>
    <source>
        <strain evidence="2 3">JCM 31229</strain>
    </source>
</reference>
<dbReference type="Pfam" id="PF10722">
    <property type="entry name" value="YbjN"/>
    <property type="match status" value="1"/>
</dbReference>
<evidence type="ECO:0000313" key="2">
    <source>
        <dbReference type="EMBL" id="MBY8822939.1"/>
    </source>
</evidence>
<sequence>MNRRIWAGAAAISALAMTAAPAAAEQVTADHQKLVSLLQAKGYKAELIKGSDADYVRTADSGVPVTIFFLNCAKGKTGCTTIQFYTGFNDVKTTLERINDWNRNQRWGRAYVDKDGDPVMEMDVDMDFGGLSRELFYDNLGTFIALIPLFRDHLKK</sequence>
<dbReference type="RefSeq" id="WP_222989980.1">
    <property type="nucleotide sequence ID" value="NZ_JAINVV010000004.1"/>
</dbReference>
<accession>A0ABS7PNQ2</accession>
<dbReference type="Proteomes" id="UP000706039">
    <property type="component" value="Unassembled WGS sequence"/>
</dbReference>
<comment type="caution">
    <text evidence="2">The sequence shown here is derived from an EMBL/GenBank/DDBJ whole genome shotgun (WGS) entry which is preliminary data.</text>
</comment>
<organism evidence="2 3">
    <name type="scientific">Sphingomonas colocasiae</name>
    <dbReference type="NCBI Taxonomy" id="1848973"/>
    <lineage>
        <taxon>Bacteria</taxon>
        <taxon>Pseudomonadati</taxon>
        <taxon>Pseudomonadota</taxon>
        <taxon>Alphaproteobacteria</taxon>
        <taxon>Sphingomonadales</taxon>
        <taxon>Sphingomonadaceae</taxon>
        <taxon>Sphingomonas</taxon>
    </lineage>
</organism>
<keyword evidence="1" id="KW-0732">Signal</keyword>
<feature type="chain" id="PRO_5046386887" evidence="1">
    <location>
        <begin position="25"/>
        <end position="156"/>
    </location>
</feature>
<feature type="signal peptide" evidence="1">
    <location>
        <begin position="1"/>
        <end position="24"/>
    </location>
</feature>
<dbReference type="CDD" id="cd17511">
    <property type="entry name" value="YbjN_AmyR-like"/>
    <property type="match status" value="1"/>
</dbReference>
<keyword evidence="3" id="KW-1185">Reference proteome</keyword>
<dbReference type="EMBL" id="JAINVV010000004">
    <property type="protein sequence ID" value="MBY8822939.1"/>
    <property type="molecule type" value="Genomic_DNA"/>
</dbReference>
<evidence type="ECO:0000313" key="3">
    <source>
        <dbReference type="Proteomes" id="UP000706039"/>
    </source>
</evidence>
<gene>
    <name evidence="2" type="ORF">K7G82_11585</name>
</gene>
<dbReference type="InterPro" id="IPR019660">
    <property type="entry name" value="Put_sensory_transdc_reg_YbjN"/>
</dbReference>
<protein>
    <submittedName>
        <fullName evidence="2">YbjN domain-containing protein</fullName>
    </submittedName>
</protein>
<name>A0ABS7PNQ2_9SPHN</name>
<proteinExistence type="predicted"/>